<sequence length="326" mass="33866">MKMKLNKLFLSASIVLLAALGLASCDKRENNIAYPPGVAANVATVAESNGLTIFANALRRAGMDSTFSYLGQYTIFAPTDSAFAAAGITASAVSSLPVETLRTLLRNHILSGRTTLMSFLPGPNAVYTNLNRDTLFVTGVGTPPTAFYINGRKVTQTDISANNGVIHKIAGVLAPAGGNFTTTVALMPNLSLFAAAVQRAGLTNSFNNVGNRWTVFAPSNAAFQAAGYADVNAINAADPTALSALLRYHVVPATSLTQSGRIAFSSDLTARYANTTLNTVQGTAITVGAGGTTVKGTNSAAASNITTSDILYRSGVLHVIDRVLMP</sequence>
<dbReference type="Gene3D" id="2.30.180.10">
    <property type="entry name" value="FAS1 domain"/>
    <property type="match status" value="2"/>
</dbReference>
<evidence type="ECO:0000313" key="4">
    <source>
        <dbReference type="Proteomes" id="UP000295164"/>
    </source>
</evidence>
<evidence type="ECO:0000313" key="3">
    <source>
        <dbReference type="EMBL" id="TCZ71008.1"/>
    </source>
</evidence>
<feature type="signal peptide" evidence="1">
    <location>
        <begin position="1"/>
        <end position="18"/>
    </location>
</feature>
<dbReference type="OrthoDB" id="1144324at2"/>
<evidence type="ECO:0000259" key="2">
    <source>
        <dbReference type="PROSITE" id="PS50213"/>
    </source>
</evidence>
<keyword evidence="1" id="KW-0732">Signal</keyword>
<dbReference type="SMART" id="SM00554">
    <property type="entry name" value="FAS1"/>
    <property type="match status" value="2"/>
</dbReference>
<gene>
    <name evidence="3" type="ORF">E0486_10310</name>
</gene>
<dbReference type="InterPro" id="IPR050904">
    <property type="entry name" value="Adhesion/Biosynth-related"/>
</dbReference>
<feature type="chain" id="PRO_5020644104" evidence="1">
    <location>
        <begin position="19"/>
        <end position="326"/>
    </location>
</feature>
<protein>
    <submittedName>
        <fullName evidence="3">Fasciclin domain-containing protein</fullName>
    </submittedName>
</protein>
<dbReference type="AlphaFoldDB" id="A0A4R4E3U3"/>
<dbReference type="PROSITE" id="PS51257">
    <property type="entry name" value="PROKAR_LIPOPROTEIN"/>
    <property type="match status" value="1"/>
</dbReference>
<organism evidence="3 4">
    <name type="scientific">Flaviaesturariibacter aridisoli</name>
    <dbReference type="NCBI Taxonomy" id="2545761"/>
    <lineage>
        <taxon>Bacteria</taxon>
        <taxon>Pseudomonadati</taxon>
        <taxon>Bacteroidota</taxon>
        <taxon>Chitinophagia</taxon>
        <taxon>Chitinophagales</taxon>
        <taxon>Chitinophagaceae</taxon>
        <taxon>Flaviaestuariibacter</taxon>
    </lineage>
</organism>
<dbReference type="EMBL" id="SKFH01000014">
    <property type="protein sequence ID" value="TCZ71008.1"/>
    <property type="molecule type" value="Genomic_DNA"/>
</dbReference>
<dbReference type="PANTHER" id="PTHR10900:SF77">
    <property type="entry name" value="FI19380P1"/>
    <property type="match status" value="1"/>
</dbReference>
<dbReference type="InterPro" id="IPR036378">
    <property type="entry name" value="FAS1_dom_sf"/>
</dbReference>
<evidence type="ECO:0000256" key="1">
    <source>
        <dbReference type="SAM" id="SignalP"/>
    </source>
</evidence>
<keyword evidence="4" id="KW-1185">Reference proteome</keyword>
<reference evidence="3 4" key="1">
    <citation type="submission" date="2019-03" db="EMBL/GenBank/DDBJ databases">
        <authorList>
            <person name="Kim M.K.M."/>
        </authorList>
    </citation>
    <scope>NUCLEOTIDE SEQUENCE [LARGE SCALE GENOMIC DNA]</scope>
    <source>
        <strain evidence="3 4">17J68-15</strain>
    </source>
</reference>
<dbReference type="Pfam" id="PF02469">
    <property type="entry name" value="Fasciclin"/>
    <property type="match status" value="2"/>
</dbReference>
<dbReference type="Proteomes" id="UP000295164">
    <property type="component" value="Unassembled WGS sequence"/>
</dbReference>
<dbReference type="PANTHER" id="PTHR10900">
    <property type="entry name" value="PERIOSTIN-RELATED"/>
    <property type="match status" value="1"/>
</dbReference>
<dbReference type="SUPFAM" id="SSF82153">
    <property type="entry name" value="FAS1 domain"/>
    <property type="match status" value="2"/>
</dbReference>
<dbReference type="InterPro" id="IPR000782">
    <property type="entry name" value="FAS1_domain"/>
</dbReference>
<name>A0A4R4E3U3_9BACT</name>
<feature type="domain" description="FAS1" evidence="2">
    <location>
        <begin position="177"/>
        <end position="324"/>
    </location>
</feature>
<accession>A0A4R4E3U3</accession>
<feature type="domain" description="FAS1" evidence="2">
    <location>
        <begin position="38"/>
        <end position="173"/>
    </location>
</feature>
<dbReference type="PROSITE" id="PS50213">
    <property type="entry name" value="FAS1"/>
    <property type="match status" value="2"/>
</dbReference>
<dbReference type="GO" id="GO:0005615">
    <property type="term" value="C:extracellular space"/>
    <property type="evidence" value="ECO:0007669"/>
    <property type="project" value="TreeGrafter"/>
</dbReference>
<proteinExistence type="predicted"/>
<comment type="caution">
    <text evidence="3">The sequence shown here is derived from an EMBL/GenBank/DDBJ whole genome shotgun (WGS) entry which is preliminary data.</text>
</comment>